<accession>A0AA35TTI3</accession>
<evidence type="ECO:0000259" key="5">
    <source>
        <dbReference type="PROSITE" id="PS50089"/>
    </source>
</evidence>
<dbReference type="Proteomes" id="UP001174909">
    <property type="component" value="Unassembled WGS sequence"/>
</dbReference>
<dbReference type="InterPro" id="IPR001841">
    <property type="entry name" value="Znf_RING"/>
</dbReference>
<dbReference type="InterPro" id="IPR018957">
    <property type="entry name" value="Znf_C3HC4_RING-type"/>
</dbReference>
<evidence type="ECO:0000256" key="4">
    <source>
        <dbReference type="PROSITE-ProRule" id="PRU00175"/>
    </source>
</evidence>
<dbReference type="SMART" id="SM00184">
    <property type="entry name" value="RING"/>
    <property type="match status" value="1"/>
</dbReference>
<dbReference type="PANTHER" id="PTHR46016">
    <property type="entry name" value="ZINC FINGER, RING/FYVE/PHD-TYPE"/>
    <property type="match status" value="1"/>
</dbReference>
<dbReference type="GO" id="GO:0008270">
    <property type="term" value="F:zinc ion binding"/>
    <property type="evidence" value="ECO:0007669"/>
    <property type="project" value="UniProtKB-KW"/>
</dbReference>
<dbReference type="GO" id="GO:0006511">
    <property type="term" value="P:ubiquitin-dependent protein catabolic process"/>
    <property type="evidence" value="ECO:0007669"/>
    <property type="project" value="TreeGrafter"/>
</dbReference>
<evidence type="ECO:0000313" key="6">
    <source>
        <dbReference type="EMBL" id="CAI8052807.1"/>
    </source>
</evidence>
<feature type="domain" description="RING-type" evidence="5">
    <location>
        <begin position="13"/>
        <end position="55"/>
    </location>
</feature>
<comment type="caution">
    <text evidence="6">The sequence shown here is derived from an EMBL/GenBank/DDBJ whole genome shotgun (WGS) entry which is preliminary data.</text>
</comment>
<dbReference type="PROSITE" id="PS50089">
    <property type="entry name" value="ZF_RING_2"/>
    <property type="match status" value="1"/>
</dbReference>
<gene>
    <name evidence="6" type="ORF">GBAR_LOCUS28895</name>
</gene>
<dbReference type="GO" id="GO:0061630">
    <property type="term" value="F:ubiquitin protein ligase activity"/>
    <property type="evidence" value="ECO:0007669"/>
    <property type="project" value="TreeGrafter"/>
</dbReference>
<name>A0AA35TTI3_GEOBA</name>
<reference evidence="6" key="1">
    <citation type="submission" date="2023-03" db="EMBL/GenBank/DDBJ databases">
        <authorList>
            <person name="Steffen K."/>
            <person name="Cardenas P."/>
        </authorList>
    </citation>
    <scope>NUCLEOTIDE SEQUENCE</scope>
</reference>
<dbReference type="InterPro" id="IPR013083">
    <property type="entry name" value="Znf_RING/FYVE/PHD"/>
</dbReference>
<keyword evidence="1" id="KW-0479">Metal-binding</keyword>
<keyword evidence="2 4" id="KW-0863">Zinc-finger</keyword>
<keyword evidence="3" id="KW-0862">Zinc</keyword>
<dbReference type="PROSITE" id="PS00518">
    <property type="entry name" value="ZF_RING_1"/>
    <property type="match status" value="1"/>
</dbReference>
<organism evidence="6 7">
    <name type="scientific">Geodia barretti</name>
    <name type="common">Barrett's horny sponge</name>
    <dbReference type="NCBI Taxonomy" id="519541"/>
    <lineage>
        <taxon>Eukaryota</taxon>
        <taxon>Metazoa</taxon>
        <taxon>Porifera</taxon>
        <taxon>Demospongiae</taxon>
        <taxon>Heteroscleromorpha</taxon>
        <taxon>Tetractinellida</taxon>
        <taxon>Astrophorina</taxon>
        <taxon>Geodiidae</taxon>
        <taxon>Geodia</taxon>
    </lineage>
</organism>
<dbReference type="PANTHER" id="PTHR46016:SF1">
    <property type="entry name" value="RING-TYPE DOMAIN-CONTAINING PROTEIN"/>
    <property type="match status" value="1"/>
</dbReference>
<protein>
    <submittedName>
        <fullName evidence="6">E3 ubiquitin-protein ligase RNF166</fullName>
    </submittedName>
</protein>
<dbReference type="Gene3D" id="3.30.40.10">
    <property type="entry name" value="Zinc/RING finger domain, C3HC4 (zinc finger)"/>
    <property type="match status" value="1"/>
</dbReference>
<evidence type="ECO:0000313" key="7">
    <source>
        <dbReference type="Proteomes" id="UP001174909"/>
    </source>
</evidence>
<dbReference type="Pfam" id="PF00097">
    <property type="entry name" value="zf-C3HC4"/>
    <property type="match status" value="1"/>
</dbReference>
<evidence type="ECO:0000256" key="1">
    <source>
        <dbReference type="ARBA" id="ARBA00022723"/>
    </source>
</evidence>
<dbReference type="InterPro" id="IPR017907">
    <property type="entry name" value="Znf_RING_CS"/>
</dbReference>
<dbReference type="SUPFAM" id="SSF57850">
    <property type="entry name" value="RING/U-box"/>
    <property type="match status" value="1"/>
</dbReference>
<keyword evidence="7" id="KW-1185">Reference proteome</keyword>
<evidence type="ECO:0000256" key="2">
    <source>
        <dbReference type="ARBA" id="ARBA00022771"/>
    </source>
</evidence>
<proteinExistence type="predicted"/>
<dbReference type="EMBL" id="CASHTH010004040">
    <property type="protein sequence ID" value="CAI8052807.1"/>
    <property type="molecule type" value="Genomic_DNA"/>
</dbReference>
<evidence type="ECO:0000256" key="3">
    <source>
        <dbReference type="ARBA" id="ARBA00022833"/>
    </source>
</evidence>
<dbReference type="GO" id="GO:0000209">
    <property type="term" value="P:protein polyubiquitination"/>
    <property type="evidence" value="ECO:0007669"/>
    <property type="project" value="TreeGrafter"/>
</dbReference>
<dbReference type="AlphaFoldDB" id="A0AA35TTI3"/>
<sequence length="386" mass="43833">MADSVVVEEKYMCPICREVLKKPTSTRECLHRFCEGCLRQMRPSDDGNHYCPLCRGPFQMLATFHDVQIEGEMGTVYFTCPGCKHKLPLLMYNGHQSACKKLSRSAAVPLLDPVAPTSQETPVALNRSTFKCPLCDLDNLDCEGLREHVNQAHANSTAPVVNISSLFTPLYLPNLHHLSVYITPLPPFAFIPLTSPLPLSLSFSLSVRCVQYVPPCRGEIQSRGVATLWPTSISDTSLSTRPLWTTVKMRMLSCRKLFVNHLMISECVIIANAFGFDIYPGVVHILRMRSKFPGNRDDHDVRHRRRLRFRCGWFRKWRVGRRCRHAAVCPRLSQPRHHGCSWPGFAGHHYHNVHHLLHMPPAIVVQEKEQSQNHTNKKSGTQTPTT</sequence>
<dbReference type="InterPro" id="IPR051438">
    <property type="entry name" value="RNF_E3_ubiq-protein_ligase"/>
</dbReference>